<dbReference type="SMART" id="SM00052">
    <property type="entry name" value="EAL"/>
    <property type="match status" value="1"/>
</dbReference>
<dbReference type="STRING" id="1860122.A9404_01905"/>
<dbReference type="PROSITE" id="PS50883">
    <property type="entry name" value="EAL"/>
    <property type="match status" value="1"/>
</dbReference>
<gene>
    <name evidence="2" type="ORF">A9404_01905</name>
</gene>
<dbReference type="Pfam" id="PF00563">
    <property type="entry name" value="EAL"/>
    <property type="match status" value="1"/>
</dbReference>
<dbReference type="CDD" id="cd01948">
    <property type="entry name" value="EAL"/>
    <property type="match status" value="1"/>
</dbReference>
<evidence type="ECO:0000313" key="2">
    <source>
        <dbReference type="EMBL" id="ANJ66297.1"/>
    </source>
</evidence>
<protein>
    <submittedName>
        <fullName evidence="2">Diguanylate phosphodiesterase</fullName>
    </submittedName>
</protein>
<accession>A0A191ZEK5</accession>
<dbReference type="OrthoDB" id="1673646at2"/>
<reference evidence="2 3" key="1">
    <citation type="submission" date="2016-06" db="EMBL/GenBank/DDBJ databases">
        <title>Insight into the functional genes involving in sulfur oxidation in Pearl River water.</title>
        <authorList>
            <person name="Luo J."/>
            <person name="Tan X."/>
            <person name="Lin W."/>
        </authorList>
    </citation>
    <scope>NUCLEOTIDE SEQUENCE [LARGE SCALE GENOMIC DNA]</scope>
    <source>
        <strain evidence="2 3">LS2</strain>
    </source>
</reference>
<dbReference type="InterPro" id="IPR035919">
    <property type="entry name" value="EAL_sf"/>
</dbReference>
<evidence type="ECO:0000313" key="3">
    <source>
        <dbReference type="Proteomes" id="UP000078596"/>
    </source>
</evidence>
<dbReference type="Gene3D" id="3.20.20.450">
    <property type="entry name" value="EAL domain"/>
    <property type="match status" value="1"/>
</dbReference>
<dbReference type="AlphaFoldDB" id="A0A191ZEK5"/>
<sequence>MKLQPDFRPLGCAECAHATDLGFDFTMAFQPIVNTTTREIFAHEALVRGLGNEPAGQVFTHVNDTNLYRFDQSCRTKAIKLAAELGMPSMLSINFMPNAVYRPELCIRTTLAAAETYGFPIERIIFEINEAEKVDDIGHMREIVAYYRQRGFKTAIDDFGAGYAGLNLLAEIQTDILKLDMALIRHIDQRKVNHAIVRGVMQVCLELGITVIAEGVETYEEFAVLQALGIELFQGYYFARPAFQALAGVEPERFAPSHGQD</sequence>
<dbReference type="PANTHER" id="PTHR33121">
    <property type="entry name" value="CYCLIC DI-GMP PHOSPHODIESTERASE PDEF"/>
    <property type="match status" value="1"/>
</dbReference>
<dbReference type="GO" id="GO:0071111">
    <property type="term" value="F:cyclic-guanylate-specific phosphodiesterase activity"/>
    <property type="evidence" value="ECO:0007669"/>
    <property type="project" value="InterPro"/>
</dbReference>
<dbReference type="KEGG" id="haz:A9404_01905"/>
<dbReference type="SUPFAM" id="SSF141868">
    <property type="entry name" value="EAL domain-like"/>
    <property type="match status" value="1"/>
</dbReference>
<feature type="domain" description="EAL" evidence="1">
    <location>
        <begin position="8"/>
        <end position="255"/>
    </location>
</feature>
<dbReference type="InterPro" id="IPR001633">
    <property type="entry name" value="EAL_dom"/>
</dbReference>
<dbReference type="PANTHER" id="PTHR33121:SF15">
    <property type="entry name" value="BLUE LIGHT- AND TEMPERATURE-REGULATED ANTIREPRESSOR BLUF"/>
    <property type="match status" value="1"/>
</dbReference>
<dbReference type="RefSeq" id="WP_066098159.1">
    <property type="nucleotide sequence ID" value="NZ_CP016027.1"/>
</dbReference>
<evidence type="ECO:0000259" key="1">
    <source>
        <dbReference type="PROSITE" id="PS50883"/>
    </source>
</evidence>
<name>A0A191ZEK5_9GAMM</name>
<dbReference type="EMBL" id="CP016027">
    <property type="protein sequence ID" value="ANJ66297.1"/>
    <property type="molecule type" value="Genomic_DNA"/>
</dbReference>
<keyword evidence="3" id="KW-1185">Reference proteome</keyword>
<dbReference type="InterPro" id="IPR050706">
    <property type="entry name" value="Cyclic-di-GMP_PDE-like"/>
</dbReference>
<organism evidence="2 3">
    <name type="scientific">Halothiobacillus diazotrophicus</name>
    <dbReference type="NCBI Taxonomy" id="1860122"/>
    <lineage>
        <taxon>Bacteria</taxon>
        <taxon>Pseudomonadati</taxon>
        <taxon>Pseudomonadota</taxon>
        <taxon>Gammaproteobacteria</taxon>
        <taxon>Chromatiales</taxon>
        <taxon>Halothiobacillaceae</taxon>
        <taxon>Halothiobacillus</taxon>
    </lineage>
</organism>
<dbReference type="Proteomes" id="UP000078596">
    <property type="component" value="Chromosome"/>
</dbReference>
<proteinExistence type="predicted"/>